<dbReference type="Proteomes" id="UP001054837">
    <property type="component" value="Unassembled WGS sequence"/>
</dbReference>
<reference evidence="1 2" key="1">
    <citation type="submission" date="2021-06" db="EMBL/GenBank/DDBJ databases">
        <title>Caerostris darwini draft genome.</title>
        <authorList>
            <person name="Kono N."/>
            <person name="Arakawa K."/>
        </authorList>
    </citation>
    <scope>NUCLEOTIDE SEQUENCE [LARGE SCALE GENOMIC DNA]</scope>
</reference>
<comment type="caution">
    <text evidence="1">The sequence shown here is derived from an EMBL/GenBank/DDBJ whole genome shotgun (WGS) entry which is preliminary data.</text>
</comment>
<evidence type="ECO:0000313" key="1">
    <source>
        <dbReference type="EMBL" id="GIY55350.1"/>
    </source>
</evidence>
<dbReference type="AlphaFoldDB" id="A0AAV4UCN9"/>
<gene>
    <name evidence="1" type="ORF">CDAR_65911</name>
</gene>
<proteinExistence type="predicted"/>
<protein>
    <submittedName>
        <fullName evidence="1">Uncharacterized protein</fullName>
    </submittedName>
</protein>
<evidence type="ECO:0000313" key="2">
    <source>
        <dbReference type="Proteomes" id="UP001054837"/>
    </source>
</evidence>
<dbReference type="EMBL" id="BPLQ01011076">
    <property type="protein sequence ID" value="GIY55350.1"/>
    <property type="molecule type" value="Genomic_DNA"/>
</dbReference>
<accession>A0AAV4UCN9</accession>
<name>A0AAV4UCN9_9ARAC</name>
<keyword evidence="2" id="KW-1185">Reference proteome</keyword>
<sequence length="104" mass="12424">MRGDISSKHTRSRFRNAAVWKAQCKPKKQYIMDLRTVHELKNPQRNIKMDDVLLIEGDKFVETWTWRFQTRCFQVVAAKVRSCIRKAFDGTLKRPVQLLYPLER</sequence>
<organism evidence="1 2">
    <name type="scientific">Caerostris darwini</name>
    <dbReference type="NCBI Taxonomy" id="1538125"/>
    <lineage>
        <taxon>Eukaryota</taxon>
        <taxon>Metazoa</taxon>
        <taxon>Ecdysozoa</taxon>
        <taxon>Arthropoda</taxon>
        <taxon>Chelicerata</taxon>
        <taxon>Arachnida</taxon>
        <taxon>Araneae</taxon>
        <taxon>Araneomorphae</taxon>
        <taxon>Entelegynae</taxon>
        <taxon>Araneoidea</taxon>
        <taxon>Araneidae</taxon>
        <taxon>Caerostris</taxon>
    </lineage>
</organism>